<feature type="domain" description="Carboxylesterase type B" evidence="5">
    <location>
        <begin position="6"/>
        <end position="502"/>
    </location>
</feature>
<protein>
    <submittedName>
        <fullName evidence="7">Acetylcholinesterase</fullName>
    </submittedName>
</protein>
<keyword evidence="2" id="KW-0719">Serine esterase</keyword>
<accession>A0A0N4ZK01</accession>
<dbReference type="AlphaFoldDB" id="A0A0N4ZK01"/>
<dbReference type="InterPro" id="IPR000997">
    <property type="entry name" value="Cholinesterase"/>
</dbReference>
<sequence length="534" mass="61678">MLKKFPQVTEYLGVPYAKPPIGNLRFMPPEPLTKEYFKKPFVANKLANTCYYVKRETGIKGFDDWNPKKLNMSEDCLQLNMWVPKRKNGAVLVFLFGGKYSHGSPSLDFYDGSALAMKTGMVVVTLNYRIGVLGFAYMNSGKLVPGNMGLLDQQLGLKWVHDNIKYFGLKKPKITLFGQGTGASSATAHMFSPVSKKYFHRIIAESGTVFHRWATEKASLIRENFDTLLSKFKCQQEKAKDKLKCIQAVNVKELVREAEKIRNPKQAVTVGAFLPVRIDSVFFNDNITHLITHHEYKKHIDIMLGKTTHEASSVMVEGLNNDVYGCKFDPKKELESKYNQCNINGTQYERILKLVCHDHNLKNEAVEFIKKVYKGISKKIKRDAALRVISDYGFDCDMNKFGRYLERLIGNKYFYVFSARSSITPWPKWMGSVHRYPLLYHFGYPFTHPEMYEKRQLKKEQTLSENVMKVLSKFAVEGRLPKQWKQFSDEKMNSLVIKKDFSLKKMGKIINVDTEECMKYEEALRKFGKLEDNF</sequence>
<dbReference type="STRING" id="131310.A0A0N4ZK01"/>
<evidence type="ECO:0000256" key="3">
    <source>
        <dbReference type="ARBA" id="ARBA00022801"/>
    </source>
</evidence>
<dbReference type="PANTHER" id="PTHR43918">
    <property type="entry name" value="ACETYLCHOLINESTERASE"/>
    <property type="match status" value="1"/>
</dbReference>
<dbReference type="InterPro" id="IPR029058">
    <property type="entry name" value="AB_hydrolase_fold"/>
</dbReference>
<dbReference type="GO" id="GO:0005615">
    <property type="term" value="C:extracellular space"/>
    <property type="evidence" value="ECO:0007669"/>
    <property type="project" value="TreeGrafter"/>
</dbReference>
<evidence type="ECO:0000313" key="6">
    <source>
        <dbReference type="Proteomes" id="UP000038045"/>
    </source>
</evidence>
<dbReference type="GO" id="GO:0003990">
    <property type="term" value="F:acetylcholinesterase activity"/>
    <property type="evidence" value="ECO:0007669"/>
    <property type="project" value="TreeGrafter"/>
</dbReference>
<evidence type="ECO:0000259" key="5">
    <source>
        <dbReference type="Pfam" id="PF00135"/>
    </source>
</evidence>
<dbReference type="GO" id="GO:0006581">
    <property type="term" value="P:acetylcholine catabolic process"/>
    <property type="evidence" value="ECO:0007669"/>
    <property type="project" value="TreeGrafter"/>
</dbReference>
<dbReference type="InterPro" id="IPR050654">
    <property type="entry name" value="AChE-related_enzymes"/>
</dbReference>
<evidence type="ECO:0000256" key="1">
    <source>
        <dbReference type="ARBA" id="ARBA00005964"/>
    </source>
</evidence>
<dbReference type="PANTHER" id="PTHR43918:SF15">
    <property type="entry name" value="CARBOXYLIC ESTER HYDROLASE"/>
    <property type="match status" value="1"/>
</dbReference>
<proteinExistence type="inferred from homology"/>
<dbReference type="GO" id="GO:0005886">
    <property type="term" value="C:plasma membrane"/>
    <property type="evidence" value="ECO:0007669"/>
    <property type="project" value="TreeGrafter"/>
</dbReference>
<dbReference type="GO" id="GO:0019695">
    <property type="term" value="P:choline metabolic process"/>
    <property type="evidence" value="ECO:0007669"/>
    <property type="project" value="TreeGrafter"/>
</dbReference>
<reference evidence="7" key="1">
    <citation type="submission" date="2017-02" db="UniProtKB">
        <authorList>
            <consortium name="WormBaseParasite"/>
        </authorList>
    </citation>
    <scope>IDENTIFICATION</scope>
</reference>
<dbReference type="WBParaSite" id="PTRK_0000843900.1">
    <property type="protein sequence ID" value="PTRK_0000843900.1"/>
    <property type="gene ID" value="PTRK_0000843900"/>
</dbReference>
<evidence type="ECO:0000313" key="7">
    <source>
        <dbReference type="WBParaSite" id="PTRK_0000843900.1"/>
    </source>
</evidence>
<keyword evidence="3" id="KW-0378">Hydrolase</keyword>
<evidence type="ECO:0000256" key="2">
    <source>
        <dbReference type="ARBA" id="ARBA00022487"/>
    </source>
</evidence>
<dbReference type="ESTHER" id="parti-a0a0n4zk01">
    <property type="family name" value="Cholinesterase-like"/>
</dbReference>
<dbReference type="Proteomes" id="UP000038045">
    <property type="component" value="Unplaced"/>
</dbReference>
<evidence type="ECO:0000256" key="4">
    <source>
        <dbReference type="ARBA" id="ARBA00023157"/>
    </source>
</evidence>
<keyword evidence="4" id="KW-1015">Disulfide bond</keyword>
<keyword evidence="6" id="KW-1185">Reference proteome</keyword>
<comment type="similarity">
    <text evidence="1">Belongs to the type-B carboxylesterase/lipase family.</text>
</comment>
<dbReference type="Pfam" id="PF00135">
    <property type="entry name" value="COesterase"/>
    <property type="match status" value="1"/>
</dbReference>
<dbReference type="InterPro" id="IPR002018">
    <property type="entry name" value="CarbesteraseB"/>
</dbReference>
<dbReference type="SUPFAM" id="SSF53474">
    <property type="entry name" value="alpha/beta-Hydrolases"/>
    <property type="match status" value="1"/>
</dbReference>
<dbReference type="PRINTS" id="PR00878">
    <property type="entry name" value="CHOLNESTRASE"/>
</dbReference>
<organism evidence="6 7">
    <name type="scientific">Parastrongyloides trichosuri</name>
    <name type="common">Possum-specific nematode worm</name>
    <dbReference type="NCBI Taxonomy" id="131310"/>
    <lineage>
        <taxon>Eukaryota</taxon>
        <taxon>Metazoa</taxon>
        <taxon>Ecdysozoa</taxon>
        <taxon>Nematoda</taxon>
        <taxon>Chromadorea</taxon>
        <taxon>Rhabditida</taxon>
        <taxon>Tylenchina</taxon>
        <taxon>Panagrolaimomorpha</taxon>
        <taxon>Strongyloidoidea</taxon>
        <taxon>Strongyloididae</taxon>
        <taxon>Parastrongyloides</taxon>
    </lineage>
</organism>
<name>A0A0N4ZK01_PARTI</name>
<dbReference type="Gene3D" id="3.40.50.1820">
    <property type="entry name" value="alpha/beta hydrolase"/>
    <property type="match status" value="1"/>
</dbReference>